<sequence>MPANLIGDTSKTLKTWPQAASSFHACLTPPHPHPRYVVTLVQLKGAAMRLALLELLSWITVSVGLASSALIVVDTRVLGYRQPITVLEFVWAVTGVYLGPVGIVAYRRWARPQSRRWQRRHGKPPTRPRHLAILTGLCHCGAHCVLGVILGELVVSFSDVSVGGQALWANYIADYSGALAVGVTFRYFTSVRRGRRRLRDAVVNVAKADLLGVTAFEIALFIWLAISHRVTHAESAMHPSSPVFWFYIQIGLASGFVVAWPGVAWLVRRGVKVTPDHAPGGAR</sequence>
<feature type="transmembrane region" description="Helical" evidence="1">
    <location>
        <begin position="131"/>
        <end position="155"/>
    </location>
</feature>
<evidence type="ECO:0000259" key="2">
    <source>
        <dbReference type="Pfam" id="PF14342"/>
    </source>
</evidence>
<organism evidence="3 4">
    <name type="scientific">Micromonospora azadirachtae</name>
    <dbReference type="NCBI Taxonomy" id="1970735"/>
    <lineage>
        <taxon>Bacteria</taxon>
        <taxon>Bacillati</taxon>
        <taxon>Actinomycetota</taxon>
        <taxon>Actinomycetes</taxon>
        <taxon>Micromonosporales</taxon>
        <taxon>Micromonosporaceae</taxon>
        <taxon>Micromonospora</taxon>
    </lineage>
</organism>
<dbReference type="InterPro" id="IPR025509">
    <property type="entry name" value="DUF4396"/>
</dbReference>
<keyword evidence="4" id="KW-1185">Reference proteome</keyword>
<keyword evidence="1" id="KW-0812">Transmembrane</keyword>
<gene>
    <name evidence="3" type="ORF">ACFQZ8_00685</name>
</gene>
<protein>
    <submittedName>
        <fullName evidence="3">DUF4396 domain-containing protein</fullName>
    </submittedName>
</protein>
<evidence type="ECO:0000256" key="1">
    <source>
        <dbReference type="SAM" id="Phobius"/>
    </source>
</evidence>
<reference evidence="4" key="1">
    <citation type="journal article" date="2019" name="Int. J. Syst. Evol. Microbiol.">
        <title>The Global Catalogue of Microorganisms (GCM) 10K type strain sequencing project: providing services to taxonomists for standard genome sequencing and annotation.</title>
        <authorList>
            <consortium name="The Broad Institute Genomics Platform"/>
            <consortium name="The Broad Institute Genome Sequencing Center for Infectious Disease"/>
            <person name="Wu L."/>
            <person name="Ma J."/>
        </authorList>
    </citation>
    <scope>NUCLEOTIDE SEQUENCE [LARGE SCALE GENOMIC DNA]</scope>
    <source>
        <strain evidence="4">JCM 32148</strain>
    </source>
</reference>
<keyword evidence="1" id="KW-1133">Transmembrane helix</keyword>
<dbReference type="EMBL" id="JBHTHM010000007">
    <property type="protein sequence ID" value="MFD0782446.1"/>
    <property type="molecule type" value="Genomic_DNA"/>
</dbReference>
<dbReference type="Proteomes" id="UP001597053">
    <property type="component" value="Unassembled WGS sequence"/>
</dbReference>
<name>A0ABW2ZVX8_9ACTN</name>
<evidence type="ECO:0000313" key="3">
    <source>
        <dbReference type="EMBL" id="MFD0782446.1"/>
    </source>
</evidence>
<evidence type="ECO:0000313" key="4">
    <source>
        <dbReference type="Proteomes" id="UP001597053"/>
    </source>
</evidence>
<feature type="transmembrane region" description="Helical" evidence="1">
    <location>
        <begin position="50"/>
        <end position="73"/>
    </location>
</feature>
<proteinExistence type="predicted"/>
<dbReference type="Pfam" id="PF14342">
    <property type="entry name" value="DUF4396"/>
    <property type="match status" value="1"/>
</dbReference>
<feature type="transmembrane region" description="Helical" evidence="1">
    <location>
        <begin position="246"/>
        <end position="267"/>
    </location>
</feature>
<accession>A0ABW2ZVX8</accession>
<feature type="transmembrane region" description="Helical" evidence="1">
    <location>
        <begin position="167"/>
        <end position="188"/>
    </location>
</feature>
<comment type="caution">
    <text evidence="3">The sequence shown here is derived from an EMBL/GenBank/DDBJ whole genome shotgun (WGS) entry which is preliminary data.</text>
</comment>
<keyword evidence="1" id="KW-0472">Membrane</keyword>
<feature type="transmembrane region" description="Helical" evidence="1">
    <location>
        <begin position="208"/>
        <end position="226"/>
    </location>
</feature>
<feature type="transmembrane region" description="Helical" evidence="1">
    <location>
        <begin position="89"/>
        <end position="110"/>
    </location>
</feature>
<feature type="domain" description="DUF4396" evidence="2">
    <location>
        <begin position="134"/>
        <end position="272"/>
    </location>
</feature>